<dbReference type="Pfam" id="PF08818">
    <property type="entry name" value="DUF1801"/>
    <property type="match status" value="1"/>
</dbReference>
<comment type="caution">
    <text evidence="2">The sequence shown here is derived from an EMBL/GenBank/DDBJ whole genome shotgun (WGS) entry which is preliminary data.</text>
</comment>
<dbReference type="RefSeq" id="WP_345313143.1">
    <property type="nucleotide sequence ID" value="NZ_BAABIE010000006.1"/>
</dbReference>
<dbReference type="InterPro" id="IPR014922">
    <property type="entry name" value="YdhG-like"/>
</dbReference>
<protein>
    <recommendedName>
        <fullName evidence="1">YdhG-like domain-containing protein</fullName>
    </recommendedName>
</protein>
<accession>A0ABP8Z5X4</accession>
<reference evidence="3" key="1">
    <citation type="journal article" date="2019" name="Int. J. Syst. Evol. Microbiol.">
        <title>The Global Catalogue of Microorganisms (GCM) 10K type strain sequencing project: providing services to taxonomists for standard genome sequencing and annotation.</title>
        <authorList>
            <consortium name="The Broad Institute Genomics Platform"/>
            <consortium name="The Broad Institute Genome Sequencing Center for Infectious Disease"/>
            <person name="Wu L."/>
            <person name="Ma J."/>
        </authorList>
    </citation>
    <scope>NUCLEOTIDE SEQUENCE [LARGE SCALE GENOMIC DNA]</scope>
    <source>
        <strain evidence="3">JCM 18077</strain>
    </source>
</reference>
<evidence type="ECO:0000313" key="2">
    <source>
        <dbReference type="EMBL" id="GAA4747336.1"/>
    </source>
</evidence>
<organism evidence="2 3">
    <name type="scientific">Gordonia alkaliphila</name>
    <dbReference type="NCBI Taxonomy" id="1053547"/>
    <lineage>
        <taxon>Bacteria</taxon>
        <taxon>Bacillati</taxon>
        <taxon>Actinomycetota</taxon>
        <taxon>Actinomycetes</taxon>
        <taxon>Mycobacteriales</taxon>
        <taxon>Gordoniaceae</taxon>
        <taxon>Gordonia</taxon>
    </lineage>
</organism>
<dbReference type="EMBL" id="BAABIE010000006">
    <property type="protein sequence ID" value="GAA4747336.1"/>
    <property type="molecule type" value="Genomic_DNA"/>
</dbReference>
<feature type="domain" description="YdhG-like" evidence="1">
    <location>
        <begin position="23"/>
        <end position="126"/>
    </location>
</feature>
<gene>
    <name evidence="2" type="ORF">GCM10023217_16570</name>
</gene>
<name>A0ABP8Z5X4_9ACTN</name>
<keyword evidence="3" id="KW-1185">Reference proteome</keyword>
<evidence type="ECO:0000259" key="1">
    <source>
        <dbReference type="Pfam" id="PF08818"/>
    </source>
</evidence>
<proteinExistence type="predicted"/>
<sequence length="133" mass="14570">MPMTQPTDASVDEFLAAVSDERRRTDSQAVCALMGEVTGEQPRMWGPSMVGFGHAPYTTADGKSHDWFAIGLAPRKAALTLYGLTFYGSNTDLLDHLGPHTTGKGCLYIKRLDAVDHDVLRALITRSWEAAHH</sequence>
<evidence type="ECO:0000313" key="3">
    <source>
        <dbReference type="Proteomes" id="UP001500822"/>
    </source>
</evidence>
<dbReference type="Proteomes" id="UP001500822">
    <property type="component" value="Unassembled WGS sequence"/>
</dbReference>